<feature type="transmembrane region" description="Helical" evidence="6">
    <location>
        <begin position="7"/>
        <end position="28"/>
    </location>
</feature>
<evidence type="ECO:0000313" key="8">
    <source>
        <dbReference type="EMBL" id="MBM6805962.1"/>
    </source>
</evidence>
<name>A0ABS2F6U0_9BACE</name>
<keyword evidence="3 6" id="KW-1133">Transmembrane helix</keyword>
<keyword evidence="9" id="KW-1185">Reference proteome</keyword>
<dbReference type="Proteomes" id="UP000782117">
    <property type="component" value="Unassembled WGS sequence"/>
</dbReference>
<evidence type="ECO:0000256" key="4">
    <source>
        <dbReference type="ARBA" id="ARBA00023136"/>
    </source>
</evidence>
<evidence type="ECO:0000313" key="9">
    <source>
        <dbReference type="Proteomes" id="UP000782117"/>
    </source>
</evidence>
<dbReference type="Pfam" id="PF04357">
    <property type="entry name" value="TamB"/>
    <property type="match status" value="1"/>
</dbReference>
<reference evidence="8 9" key="1">
    <citation type="journal article" date="2021" name="Sci. Rep.">
        <title>The distribution of antibiotic resistance genes in chicken gut microbiota commensals.</title>
        <authorList>
            <person name="Juricova H."/>
            <person name="Matiasovicova J."/>
            <person name="Kubasova T."/>
            <person name="Cejkova D."/>
            <person name="Rychlik I."/>
        </authorList>
    </citation>
    <scope>NUCLEOTIDE SEQUENCE [LARGE SCALE GENOMIC DNA]</scope>
    <source>
        <strain evidence="8 9">An768</strain>
    </source>
</reference>
<accession>A0ABS2F6U0</accession>
<keyword evidence="4 6" id="KW-0472">Membrane</keyword>
<keyword evidence="2 6" id="KW-0812">Transmembrane</keyword>
<evidence type="ECO:0000256" key="2">
    <source>
        <dbReference type="ARBA" id="ARBA00022692"/>
    </source>
</evidence>
<evidence type="ECO:0000256" key="3">
    <source>
        <dbReference type="ARBA" id="ARBA00022989"/>
    </source>
</evidence>
<dbReference type="PANTHER" id="PTHR36985">
    <property type="entry name" value="TRANSLOCATION AND ASSEMBLY MODULE SUBUNIT TAMB"/>
    <property type="match status" value="1"/>
</dbReference>
<dbReference type="PANTHER" id="PTHR36985:SF1">
    <property type="entry name" value="TRANSLOCATION AND ASSEMBLY MODULE SUBUNIT TAMB"/>
    <property type="match status" value="1"/>
</dbReference>
<gene>
    <name evidence="8" type="ORF">H6A24_05545</name>
</gene>
<comment type="caution">
    <text evidence="8">The sequence shown here is derived from an EMBL/GenBank/DDBJ whole genome shotgun (WGS) entry which is preliminary data.</text>
</comment>
<dbReference type="RefSeq" id="WP_204499671.1">
    <property type="nucleotide sequence ID" value="NZ_JACJKJ010000004.1"/>
</dbReference>
<sequence>MRRYAKWSIGIILVPFALFIIICVLLYIPPIQRYLVTTATQYVSEASGMNVHIGRLSLSFPLNLVVHEAQVVDKKDTLLNVDRLTVKVQLLPLIQKRIEIDGVGLKGASVNTGRLIEGMQLKGELGELFLRSHGVDLSPETAVLNNLLLKDAHFSLCMADTTESADTAASEPAFWKIRLEDIDLDNVSFAMQMLLDSMDFRVKIGNGTLRDGMVDLRKQAYAVNRLSIREGEADYNSGTSPVLEAGLDPSHIQIKDINIGIDSVYYEGNYIRALIREFELKERSGLEVTSGEGRLVADEKVINVPSLRIQTPDSYLAFEASADWSLTSAEADGNLRGRLMAEIGKIDLLKFVSGMPEDFTRRYPSAPLRIQMGVDGNLKELRLTQVNAILPESFRIEADGVVTNLLDSVNRQGNLHLLAAFQNMNFLKPLTGGVVLPSGMNINGDMNLKGNQLNAELDLQKDSGKVSLIADYHLLKEAYRADLTVDKLNLHDFMPEDSLFLLSASLRAWGAGFDFFSPKTSMDAEGGLSHLEYGSAVYSGVRLNASLKKSYATVDLDVKDNLMDISSQLEAVLHPKQIKADMNVSVRNLDLNGMRLTATPLKTSEEINLHVTTDMKASHKARLSVKDIRIITPKKTFKTKDLHVGINTARDSIRSYANAGDLTFLFRAQGGIEQLTRHVELLSTRLTKQWKEGYVDLDALKENLPNATFYIFAKKDNPLANMLAVQNVNFNRLFTKIETSPAEGLKGKAYLYSLRTDSLELDTIYFNIAQEVGKLAFRSGVIAGNKPFQEAFDVSLNGEIEADGANMLIEYLNGKKECGARMRFVAKLQKDGISLHVSPDDPILVYRQFQVNPQNYIYLKNEGRIEADLGIYDKQHTGIQFYSTPDSLAQQDLTLALNRIDIAEFRRIIPYMPDIAGVINAEVHYVEARKQMQVSADMSVNKLAYNRQPLGNWALSAVYLPKETGEHRIDGFVTLNDSEVISLSGSYLSAVAEEEQGHISAEMGLHHFPLELANAFIPNRMAILSGDIDGTLSVDGATNKPLINGEMNLDSVNVYVPQASLNLRFDNRPVRIADNRLTFDKFQIFTRGKTPFVIDGDVDMSDFADMKLDLRMDAHNFEVLNAKRTKESIVYGKLYIDFDALLKGSVTSLNLRGNANILGTSDFTYILQESPLTVEDRLGETVTFVNFSDTTGLDRHTVPTMTLGGLDMLMTLHIDEAVQCRVDLDENGKNYMMFEGGGDLSFQYTPEGNMLLNGRYSLMSGELKYQMPVIPLKTFYIRNGSYIEWTGNIMNPNLNIHASERVRASVAQEDQNTRTVNFDVGVSITNRLENLGFMFTLEAPDDGTVQNELAGMSAEERNKLAVTMLVTGMYLAEGNNTGGGGLSANSMLNSFLESQINKVAGSALKTIDVNFGMEQTEQGGNTQTDYNFQFAKRFWNNRFSVIIGGKVSTGNNAAQQDESFIDNISLEYRLDNSGTRYIKIFHDKNYENVLDGEVTETGVGIVLRKKISKLSELFIFRNKKKKKQPDEDAVTNNKEGIKDEKEEE</sequence>
<protein>
    <submittedName>
        <fullName evidence="8">Translocation/assembly module TamB domain-containing protein</fullName>
    </submittedName>
</protein>
<evidence type="ECO:0000256" key="6">
    <source>
        <dbReference type="SAM" id="Phobius"/>
    </source>
</evidence>
<feature type="region of interest" description="Disordered" evidence="5">
    <location>
        <begin position="1519"/>
        <end position="1544"/>
    </location>
</feature>
<dbReference type="InterPro" id="IPR007452">
    <property type="entry name" value="TamB_C"/>
</dbReference>
<comment type="subcellular location">
    <subcellularLocation>
        <location evidence="1">Membrane</location>
        <topology evidence="1">Single-pass membrane protein</topology>
    </subcellularLocation>
</comment>
<feature type="compositionally biased region" description="Basic and acidic residues" evidence="5">
    <location>
        <begin position="1535"/>
        <end position="1544"/>
    </location>
</feature>
<feature type="domain" description="Translocation and assembly module TamB C-terminal" evidence="7">
    <location>
        <begin position="1088"/>
        <end position="1485"/>
    </location>
</feature>
<evidence type="ECO:0000256" key="5">
    <source>
        <dbReference type="SAM" id="MobiDB-lite"/>
    </source>
</evidence>
<evidence type="ECO:0000256" key="1">
    <source>
        <dbReference type="ARBA" id="ARBA00004167"/>
    </source>
</evidence>
<proteinExistence type="predicted"/>
<organism evidence="8 9">
    <name type="scientific">Bacteroides caecicola</name>
    <dbReference type="NCBI Taxonomy" id="1462569"/>
    <lineage>
        <taxon>Bacteria</taxon>
        <taxon>Pseudomonadati</taxon>
        <taxon>Bacteroidota</taxon>
        <taxon>Bacteroidia</taxon>
        <taxon>Bacteroidales</taxon>
        <taxon>Bacteroidaceae</taxon>
        <taxon>Bacteroides</taxon>
    </lineage>
</organism>
<evidence type="ECO:0000259" key="7">
    <source>
        <dbReference type="Pfam" id="PF04357"/>
    </source>
</evidence>
<dbReference type="EMBL" id="JACJKJ010000004">
    <property type="protein sequence ID" value="MBM6805962.1"/>
    <property type="molecule type" value="Genomic_DNA"/>
</dbReference>